<dbReference type="AlphaFoldDB" id="A0AAV7UF32"/>
<evidence type="ECO:0000313" key="2">
    <source>
        <dbReference type="Proteomes" id="UP001066276"/>
    </source>
</evidence>
<name>A0AAV7UF32_PLEWA</name>
<sequence>MPLLHRVLGSTFIVEGVVPLTTLHATSLHPQAGSQVENDAPSTRFFLGHLFGTLRKVLANHEINIAADNKELKKDFSELGQRVNALEPAGDSSVEELEAHRQAFLALRDKNEELLYQLEDLENRSRHSNIQIKGVLLQVDSGSVESYILHLFRHAASNREEKEIVLDCTHRAGHLAKTPETPHDILTCLHSCCQKEVIIGA</sequence>
<organism evidence="1 2">
    <name type="scientific">Pleurodeles waltl</name>
    <name type="common">Iberian ribbed newt</name>
    <dbReference type="NCBI Taxonomy" id="8319"/>
    <lineage>
        <taxon>Eukaryota</taxon>
        <taxon>Metazoa</taxon>
        <taxon>Chordata</taxon>
        <taxon>Craniata</taxon>
        <taxon>Vertebrata</taxon>
        <taxon>Euteleostomi</taxon>
        <taxon>Amphibia</taxon>
        <taxon>Batrachia</taxon>
        <taxon>Caudata</taxon>
        <taxon>Salamandroidea</taxon>
        <taxon>Salamandridae</taxon>
        <taxon>Pleurodelinae</taxon>
        <taxon>Pleurodeles</taxon>
    </lineage>
</organism>
<protein>
    <submittedName>
        <fullName evidence="1">Uncharacterized protein</fullName>
    </submittedName>
</protein>
<feature type="non-terminal residue" evidence="1">
    <location>
        <position position="201"/>
    </location>
</feature>
<proteinExistence type="predicted"/>
<dbReference type="EMBL" id="JANPWB010000005">
    <property type="protein sequence ID" value="KAJ1187453.1"/>
    <property type="molecule type" value="Genomic_DNA"/>
</dbReference>
<accession>A0AAV7UF32</accession>
<dbReference type="Proteomes" id="UP001066276">
    <property type="component" value="Chromosome 3_1"/>
</dbReference>
<gene>
    <name evidence="1" type="ORF">NDU88_004229</name>
</gene>
<comment type="caution">
    <text evidence="1">The sequence shown here is derived from an EMBL/GenBank/DDBJ whole genome shotgun (WGS) entry which is preliminary data.</text>
</comment>
<reference evidence="1" key="1">
    <citation type="journal article" date="2022" name="bioRxiv">
        <title>Sequencing and chromosome-scale assembly of the giantPleurodeles waltlgenome.</title>
        <authorList>
            <person name="Brown T."/>
            <person name="Elewa A."/>
            <person name="Iarovenko S."/>
            <person name="Subramanian E."/>
            <person name="Araus A.J."/>
            <person name="Petzold A."/>
            <person name="Susuki M."/>
            <person name="Suzuki K.-i.T."/>
            <person name="Hayashi T."/>
            <person name="Toyoda A."/>
            <person name="Oliveira C."/>
            <person name="Osipova E."/>
            <person name="Leigh N.D."/>
            <person name="Simon A."/>
            <person name="Yun M.H."/>
        </authorList>
    </citation>
    <scope>NUCLEOTIDE SEQUENCE</scope>
    <source>
        <strain evidence="1">20211129_DDA</strain>
        <tissue evidence="1">Liver</tissue>
    </source>
</reference>
<keyword evidence="2" id="KW-1185">Reference proteome</keyword>
<evidence type="ECO:0000313" key="1">
    <source>
        <dbReference type="EMBL" id="KAJ1187453.1"/>
    </source>
</evidence>